<evidence type="ECO:0000256" key="6">
    <source>
        <dbReference type="SAM" id="SignalP"/>
    </source>
</evidence>
<dbReference type="InterPro" id="IPR036719">
    <property type="entry name" value="Neuro-gated_channel_TM_sf"/>
</dbReference>
<dbReference type="InterPro" id="IPR036734">
    <property type="entry name" value="Neur_chan_lig-bd_sf"/>
</dbReference>
<dbReference type="Pfam" id="PF02932">
    <property type="entry name" value="Neur_chan_memb"/>
    <property type="match status" value="1"/>
</dbReference>
<evidence type="ECO:0000313" key="10">
    <source>
        <dbReference type="RefSeq" id="XP_002732984.1"/>
    </source>
</evidence>
<comment type="subcellular location">
    <subcellularLocation>
        <location evidence="1">Membrane</location>
        <topology evidence="1">Multi-pass membrane protein</topology>
    </subcellularLocation>
</comment>
<dbReference type="GeneID" id="100373015"/>
<evidence type="ECO:0000256" key="4">
    <source>
        <dbReference type="ARBA" id="ARBA00023136"/>
    </source>
</evidence>
<keyword evidence="9" id="KW-1185">Reference proteome</keyword>
<gene>
    <name evidence="10" type="primary">LOC100373015</name>
</gene>
<feature type="transmembrane region" description="Helical" evidence="5">
    <location>
        <begin position="402"/>
        <end position="421"/>
    </location>
</feature>
<evidence type="ECO:0000256" key="3">
    <source>
        <dbReference type="ARBA" id="ARBA00022989"/>
    </source>
</evidence>
<feature type="transmembrane region" description="Helical" evidence="5">
    <location>
        <begin position="300"/>
        <end position="325"/>
    </location>
</feature>
<evidence type="ECO:0000313" key="9">
    <source>
        <dbReference type="Proteomes" id="UP000694865"/>
    </source>
</evidence>
<dbReference type="InterPro" id="IPR038050">
    <property type="entry name" value="Neuro_actylchol_rec"/>
</dbReference>
<feature type="chain" id="PRO_5045433743" evidence="6">
    <location>
        <begin position="24"/>
        <end position="423"/>
    </location>
</feature>
<feature type="transmembrane region" description="Helical" evidence="5">
    <location>
        <begin position="275"/>
        <end position="294"/>
    </location>
</feature>
<feature type="signal peptide" evidence="6">
    <location>
        <begin position="1"/>
        <end position="23"/>
    </location>
</feature>
<keyword evidence="4 5" id="KW-0472">Membrane</keyword>
<feature type="domain" description="Neurotransmitter-gated ion-channel transmembrane" evidence="8">
    <location>
        <begin position="249"/>
        <end position="361"/>
    </location>
</feature>
<dbReference type="Gene3D" id="1.20.58.390">
    <property type="entry name" value="Neurotransmitter-gated ion-channel transmembrane domain"/>
    <property type="match status" value="2"/>
</dbReference>
<feature type="domain" description="Neurotransmitter-gated ion-channel ligand-binding" evidence="7">
    <location>
        <begin position="36"/>
        <end position="240"/>
    </location>
</feature>
<evidence type="ECO:0000256" key="5">
    <source>
        <dbReference type="SAM" id="Phobius"/>
    </source>
</evidence>
<dbReference type="SUPFAM" id="SSF63712">
    <property type="entry name" value="Nicotinic receptor ligand binding domain-like"/>
    <property type="match status" value="1"/>
</dbReference>
<evidence type="ECO:0000259" key="7">
    <source>
        <dbReference type="Pfam" id="PF02931"/>
    </source>
</evidence>
<evidence type="ECO:0000259" key="8">
    <source>
        <dbReference type="Pfam" id="PF02932"/>
    </source>
</evidence>
<feature type="transmembrane region" description="Helical" evidence="5">
    <location>
        <begin position="243"/>
        <end position="263"/>
    </location>
</feature>
<sequence length="423" mass="48564">MTCLKFSVITCGLLVYLASGIYGSSEAEQKEMETQSKLFTKLFHKYHKHVAPVRIHPEHQKKMAINVSVNIALQSIVNMDIHSGLLETQIWMMIEWVDHRLSWNSSYNVDSLHIHPDEIWRPDLALFDSEMMEEHPVKYPLIMPSGKVYWVPTYKAFAACGKSTWYFPNDKHTCSYKLGSWSYDESYLDLRSNGDKLMTYYKEHTDWKVLGESIERHAKKYACCNETYVDVTFTLTIQRVTSFYSAILVTPAVLITLALILVFGLPPDCRQKIDIIIGVLIISVVLQFHLATVVSEATALGGFLLFSTIADLLILAETVLVYNLFHRNTRTHPIPECLRSVCMSVLPRIICLTKPRARKYDVTLNTNENDGDERDIKILESSQKAEDVDEEWRFIARVLDRISFCIFLIFYVLVTACILVQPS</sequence>
<proteinExistence type="predicted"/>
<reference evidence="10" key="1">
    <citation type="submission" date="2025-08" db="UniProtKB">
        <authorList>
            <consortium name="RefSeq"/>
        </authorList>
    </citation>
    <scope>IDENTIFICATION</scope>
    <source>
        <tissue evidence="10">Testes</tissue>
    </source>
</reference>
<keyword evidence="6" id="KW-0732">Signal</keyword>
<dbReference type="Pfam" id="PF02931">
    <property type="entry name" value="Neur_chan_LBD"/>
    <property type="match status" value="1"/>
</dbReference>
<dbReference type="InterPro" id="IPR006029">
    <property type="entry name" value="Neurotrans-gated_channel_TM"/>
</dbReference>
<dbReference type="RefSeq" id="XP_002732984.1">
    <property type="nucleotide sequence ID" value="XM_002732938.2"/>
</dbReference>
<dbReference type="SUPFAM" id="SSF90112">
    <property type="entry name" value="Neurotransmitter-gated ion-channel transmembrane pore"/>
    <property type="match status" value="1"/>
</dbReference>
<dbReference type="PANTHER" id="PTHR18945">
    <property type="entry name" value="NEUROTRANSMITTER GATED ION CHANNEL"/>
    <property type="match status" value="1"/>
</dbReference>
<keyword evidence="3 5" id="KW-1133">Transmembrane helix</keyword>
<dbReference type="Proteomes" id="UP000694865">
    <property type="component" value="Unplaced"/>
</dbReference>
<protein>
    <submittedName>
        <fullName evidence="10">Neuronal acetylcholine receptor subunit alpha-6-like</fullName>
    </submittedName>
</protein>
<evidence type="ECO:0000256" key="2">
    <source>
        <dbReference type="ARBA" id="ARBA00022692"/>
    </source>
</evidence>
<accession>A0ABM0GM62</accession>
<evidence type="ECO:0000256" key="1">
    <source>
        <dbReference type="ARBA" id="ARBA00004141"/>
    </source>
</evidence>
<keyword evidence="2 5" id="KW-0812">Transmembrane</keyword>
<dbReference type="PRINTS" id="PR00252">
    <property type="entry name" value="NRIONCHANNEL"/>
</dbReference>
<name>A0ABM0GM62_SACKO</name>
<dbReference type="InterPro" id="IPR006202">
    <property type="entry name" value="Neur_chan_lig-bd"/>
</dbReference>
<dbReference type="Gene3D" id="2.70.170.10">
    <property type="entry name" value="Neurotransmitter-gated ion-channel ligand-binding domain"/>
    <property type="match status" value="1"/>
</dbReference>
<dbReference type="InterPro" id="IPR006201">
    <property type="entry name" value="Neur_channel"/>
</dbReference>
<organism evidence="9 10">
    <name type="scientific">Saccoglossus kowalevskii</name>
    <name type="common">Acorn worm</name>
    <dbReference type="NCBI Taxonomy" id="10224"/>
    <lineage>
        <taxon>Eukaryota</taxon>
        <taxon>Metazoa</taxon>
        <taxon>Hemichordata</taxon>
        <taxon>Enteropneusta</taxon>
        <taxon>Harrimaniidae</taxon>
        <taxon>Saccoglossus</taxon>
    </lineage>
</organism>